<protein>
    <submittedName>
        <fullName evidence="1">Uncharacterized protein</fullName>
    </submittedName>
</protein>
<organism evidence="1">
    <name type="scientific">gut metagenome</name>
    <dbReference type="NCBI Taxonomy" id="749906"/>
    <lineage>
        <taxon>unclassified sequences</taxon>
        <taxon>metagenomes</taxon>
        <taxon>organismal metagenomes</taxon>
    </lineage>
</organism>
<accession>J9GIY4</accession>
<proteinExistence type="predicted"/>
<gene>
    <name evidence="1" type="ORF">EVA_04323</name>
</gene>
<evidence type="ECO:0000313" key="1">
    <source>
        <dbReference type="EMBL" id="EJX07577.1"/>
    </source>
</evidence>
<name>J9GIY4_9ZZZZ</name>
<reference evidence="1" key="1">
    <citation type="journal article" date="2012" name="PLoS ONE">
        <title>Gene sets for utilization of primary and secondary nutrition supplies in the distal gut of endangered iberian lynx.</title>
        <authorList>
            <person name="Alcaide M."/>
            <person name="Messina E."/>
            <person name="Richter M."/>
            <person name="Bargiela R."/>
            <person name="Peplies J."/>
            <person name="Huws S.A."/>
            <person name="Newbold C.J."/>
            <person name="Golyshin P.N."/>
            <person name="Simon M.A."/>
            <person name="Lopez G."/>
            <person name="Yakimov M.M."/>
            <person name="Ferrer M."/>
        </authorList>
    </citation>
    <scope>NUCLEOTIDE SEQUENCE</scope>
</reference>
<sequence length="36" mass="4162">MECSAMVTKLLFSISLNSFVLFERVKLDKICVLRNI</sequence>
<dbReference type="EMBL" id="AMCI01000851">
    <property type="protein sequence ID" value="EJX07577.1"/>
    <property type="molecule type" value="Genomic_DNA"/>
</dbReference>
<dbReference type="AlphaFoldDB" id="J9GIY4"/>
<comment type="caution">
    <text evidence="1">The sequence shown here is derived from an EMBL/GenBank/DDBJ whole genome shotgun (WGS) entry which is preliminary data.</text>
</comment>